<dbReference type="EMBL" id="JASCZI010091196">
    <property type="protein sequence ID" value="MED6149423.1"/>
    <property type="molecule type" value="Genomic_DNA"/>
</dbReference>
<dbReference type="Gene3D" id="3.80.10.10">
    <property type="entry name" value="Ribonuclease Inhibitor"/>
    <property type="match status" value="2"/>
</dbReference>
<organism evidence="2 3">
    <name type="scientific">Stylosanthes scabra</name>
    <dbReference type="NCBI Taxonomy" id="79078"/>
    <lineage>
        <taxon>Eukaryota</taxon>
        <taxon>Viridiplantae</taxon>
        <taxon>Streptophyta</taxon>
        <taxon>Embryophyta</taxon>
        <taxon>Tracheophyta</taxon>
        <taxon>Spermatophyta</taxon>
        <taxon>Magnoliopsida</taxon>
        <taxon>eudicotyledons</taxon>
        <taxon>Gunneridae</taxon>
        <taxon>Pentapetalae</taxon>
        <taxon>rosids</taxon>
        <taxon>fabids</taxon>
        <taxon>Fabales</taxon>
        <taxon>Fabaceae</taxon>
        <taxon>Papilionoideae</taxon>
        <taxon>50 kb inversion clade</taxon>
        <taxon>dalbergioids sensu lato</taxon>
        <taxon>Dalbergieae</taxon>
        <taxon>Pterocarpus clade</taxon>
        <taxon>Stylosanthes</taxon>
    </lineage>
</organism>
<evidence type="ECO:0000313" key="3">
    <source>
        <dbReference type="Proteomes" id="UP001341840"/>
    </source>
</evidence>
<evidence type="ECO:0000313" key="2">
    <source>
        <dbReference type="EMBL" id="MED6149423.1"/>
    </source>
</evidence>
<keyword evidence="1" id="KW-0611">Plant defense</keyword>
<comment type="caution">
    <text evidence="2">The sequence shown here is derived from an EMBL/GenBank/DDBJ whole genome shotgun (WGS) entry which is preliminary data.</text>
</comment>
<protein>
    <submittedName>
        <fullName evidence="2">Uncharacterized protein</fullName>
    </submittedName>
</protein>
<keyword evidence="3" id="KW-1185">Reference proteome</keyword>
<dbReference type="PANTHER" id="PTHR36766">
    <property type="entry name" value="PLANT BROAD-SPECTRUM MILDEW RESISTANCE PROTEIN RPW8"/>
    <property type="match status" value="1"/>
</dbReference>
<dbReference type="Proteomes" id="UP001341840">
    <property type="component" value="Unassembled WGS sequence"/>
</dbReference>
<reference evidence="2 3" key="1">
    <citation type="journal article" date="2023" name="Plants (Basel)">
        <title>Bridging the Gap: Combining Genomics and Transcriptomics Approaches to Understand Stylosanthes scabra, an Orphan Legume from the Brazilian Caatinga.</title>
        <authorList>
            <person name="Ferreira-Neto J.R.C."/>
            <person name="da Silva M.D."/>
            <person name="Binneck E."/>
            <person name="de Melo N.F."/>
            <person name="da Silva R.H."/>
            <person name="de Melo A.L.T.M."/>
            <person name="Pandolfi V."/>
            <person name="Bustamante F.O."/>
            <person name="Brasileiro-Vidal A.C."/>
            <person name="Benko-Iseppon A.M."/>
        </authorList>
    </citation>
    <scope>NUCLEOTIDE SEQUENCE [LARGE SCALE GENOMIC DNA]</scope>
    <source>
        <tissue evidence="2">Leaves</tissue>
    </source>
</reference>
<evidence type="ECO:0000256" key="1">
    <source>
        <dbReference type="ARBA" id="ARBA00022821"/>
    </source>
</evidence>
<dbReference type="PANTHER" id="PTHR36766:SF73">
    <property type="entry name" value="NB-ARC DOMAIN-CONTAINING PROTEIN"/>
    <property type="match status" value="1"/>
</dbReference>
<name>A0ABU6TNA0_9FABA</name>
<gene>
    <name evidence="2" type="ORF">PIB30_062234</name>
</gene>
<dbReference type="InterPro" id="IPR032675">
    <property type="entry name" value="LRR_dom_sf"/>
</dbReference>
<dbReference type="SUPFAM" id="SSF52058">
    <property type="entry name" value="L domain-like"/>
    <property type="match status" value="1"/>
</dbReference>
<proteinExistence type="predicted"/>
<sequence length="218" mass="24748">MSEPTHATLQSLTVSWCHKLVSLTEGGLAAPNLTHLQLNCCDKLEALPPNMHTLLPNLQSLKIEYCRGICRFPEGGLPPNLKKLRMNGYEELLRDLSSIGSLEALTHLKINGSGCESKIKSFPEVGLLPHLPSLTTLEIIWFDNLETLECNELLRLTSLQRLYIFWCPKLENMAGEKLPSSLLLLHITDCPELKHQHIWPKIEHIPTIEVEDTERLYR</sequence>
<accession>A0ABU6TNA0</accession>